<reference evidence="2 3" key="1">
    <citation type="submission" date="2014-10" db="EMBL/GenBank/DDBJ databases">
        <title>Whole genome sequence of Francisella endociliophora strain FSC1006, isolated from a laboratory culture of the marine ciliate Euplotes raikovi.</title>
        <authorList>
            <person name="Granberg M."/>
            <person name="Backman S."/>
            <person name="Lundmark E."/>
            <person name="Nilsson E."/>
            <person name="Karlsson E."/>
            <person name="Thelaus J."/>
            <person name="Ohrman C."/>
            <person name="Larkeryd A."/>
            <person name="Stenberg P."/>
        </authorList>
    </citation>
    <scope>NUCLEOTIDE SEQUENCE [LARGE SCALE GENOMIC DNA]</scope>
    <source>
        <strain evidence="2 3">FSC1006</strain>
    </source>
</reference>
<keyword evidence="3" id="KW-1185">Reference proteome</keyword>
<dbReference type="EMBL" id="CP009574">
    <property type="protein sequence ID" value="AIT08831.1"/>
    <property type="molecule type" value="Genomic_DNA"/>
</dbReference>
<dbReference type="OrthoDB" id="5605710at2"/>
<dbReference type="AlphaFoldDB" id="A0A097EMN5"/>
<feature type="transmembrane region" description="Helical" evidence="1">
    <location>
        <begin position="66"/>
        <end position="85"/>
    </location>
</feature>
<dbReference type="STRING" id="1547445.LO80_01785"/>
<evidence type="ECO:0000313" key="3">
    <source>
        <dbReference type="Proteomes" id="UP000029672"/>
    </source>
</evidence>
<dbReference type="Proteomes" id="UP000029672">
    <property type="component" value="Chromosome"/>
</dbReference>
<evidence type="ECO:0000313" key="2">
    <source>
        <dbReference type="EMBL" id="AIT08831.1"/>
    </source>
</evidence>
<feature type="transmembrane region" description="Helical" evidence="1">
    <location>
        <begin position="37"/>
        <end position="54"/>
    </location>
</feature>
<gene>
    <name evidence="2" type="ORF">LO80_01785</name>
</gene>
<dbReference type="HOGENOM" id="CLU_173180_0_0_6"/>
<sequence length="120" mass="13905">MRKKSLFVFILLLVLTIVAAVLFYRFAEWYAQAMGEIFSYIVIISFSLFVFSPFKFMKDKKANISIVSYVKYLGISIFALAKVIANICKEVVTTVNYILKRFFMKTTPKKKELDQDSLNS</sequence>
<protein>
    <submittedName>
        <fullName evidence="2">Uncharacterized protein</fullName>
    </submittedName>
</protein>
<organism evidence="2 3">
    <name type="scientific">Candidatus Francisella endociliophora</name>
    <dbReference type="NCBI Taxonomy" id="653937"/>
    <lineage>
        <taxon>Bacteria</taxon>
        <taxon>Pseudomonadati</taxon>
        <taxon>Pseudomonadota</taxon>
        <taxon>Gammaproteobacteria</taxon>
        <taxon>Thiotrichales</taxon>
        <taxon>Francisellaceae</taxon>
        <taxon>Francisella</taxon>
    </lineage>
</organism>
<keyword evidence="1" id="KW-1133">Transmembrane helix</keyword>
<keyword evidence="1" id="KW-0472">Membrane</keyword>
<evidence type="ECO:0000256" key="1">
    <source>
        <dbReference type="SAM" id="Phobius"/>
    </source>
</evidence>
<keyword evidence="1" id="KW-0812">Transmembrane</keyword>
<accession>A0A097EMN5</accession>
<dbReference type="RefSeq" id="WP_040008014.1">
    <property type="nucleotide sequence ID" value="NZ_CP009574.1"/>
</dbReference>
<proteinExistence type="predicted"/>
<dbReference type="KEGG" id="frf:LO80_01785"/>
<name>A0A097EMN5_9GAMM</name>